<dbReference type="Proteomes" id="UP001595932">
    <property type="component" value="Unassembled WGS sequence"/>
</dbReference>
<protein>
    <submittedName>
        <fullName evidence="4">DUF4397 domain-containing protein</fullName>
    </submittedName>
</protein>
<name>A0ABV9MET1_9BACL</name>
<sequence>MKKTVVSLSVAMLVLFSLLASQVMADSHGDGAKVRVLHASPDAPAVDVYVNGDLTLEEVPFKTDSGYLDVPAGTHDVEVFAAGTEYAAGEGVLQADLEVEAGKAYTVAAANLLESIEFVVAEDSMEVTEGQAKIRVGHLSPDAPAVDVGIIGGDALFSGAEFPGITDYAEVAPDSYDLEIRLPDGTQVLPLEGTELAADTVYSVFAVNTVDSLEVIALVDYEAAGAPDEMPTTGLGVPQQSQSIWMLIGGALFLVAAGGLVWRKRFQE</sequence>
<dbReference type="Pfam" id="PF14344">
    <property type="entry name" value="DUF4397"/>
    <property type="match status" value="2"/>
</dbReference>
<keyword evidence="2" id="KW-0732">Signal</keyword>
<dbReference type="EMBL" id="JBHSGL010000015">
    <property type="protein sequence ID" value="MFC4714381.1"/>
    <property type="molecule type" value="Genomic_DNA"/>
</dbReference>
<evidence type="ECO:0000256" key="1">
    <source>
        <dbReference type="SAM" id="Phobius"/>
    </source>
</evidence>
<comment type="caution">
    <text evidence="4">The sequence shown here is derived from an EMBL/GenBank/DDBJ whole genome shotgun (WGS) entry which is preliminary data.</text>
</comment>
<feature type="transmembrane region" description="Helical" evidence="1">
    <location>
        <begin position="244"/>
        <end position="262"/>
    </location>
</feature>
<evidence type="ECO:0000313" key="4">
    <source>
        <dbReference type="EMBL" id="MFC4714381.1"/>
    </source>
</evidence>
<dbReference type="InterPro" id="IPR025510">
    <property type="entry name" value="DUF4397"/>
</dbReference>
<dbReference type="NCBIfam" id="TIGR01167">
    <property type="entry name" value="LPXTG_anchor"/>
    <property type="match status" value="1"/>
</dbReference>
<keyword evidence="1" id="KW-0472">Membrane</keyword>
<feature type="domain" description="DUF4397" evidence="3">
    <location>
        <begin position="151"/>
        <end position="227"/>
    </location>
</feature>
<accession>A0ABV9MET1</accession>
<proteinExistence type="predicted"/>
<evidence type="ECO:0000256" key="2">
    <source>
        <dbReference type="SAM" id="SignalP"/>
    </source>
</evidence>
<evidence type="ECO:0000259" key="3">
    <source>
        <dbReference type="Pfam" id="PF14344"/>
    </source>
</evidence>
<feature type="chain" id="PRO_5045574060" evidence="2">
    <location>
        <begin position="26"/>
        <end position="268"/>
    </location>
</feature>
<organism evidence="4 5">
    <name type="scientific">Planococcus dechangensis</name>
    <dbReference type="NCBI Taxonomy" id="1176255"/>
    <lineage>
        <taxon>Bacteria</taxon>
        <taxon>Bacillati</taxon>
        <taxon>Bacillota</taxon>
        <taxon>Bacilli</taxon>
        <taxon>Bacillales</taxon>
        <taxon>Caryophanaceae</taxon>
        <taxon>Planococcus</taxon>
    </lineage>
</organism>
<keyword evidence="1" id="KW-1133">Transmembrane helix</keyword>
<gene>
    <name evidence="4" type="ORF">ACFO5U_16130</name>
</gene>
<keyword evidence="5" id="KW-1185">Reference proteome</keyword>
<reference evidence="5" key="1">
    <citation type="journal article" date="2019" name="Int. J. Syst. Evol. Microbiol.">
        <title>The Global Catalogue of Microorganisms (GCM) 10K type strain sequencing project: providing services to taxonomists for standard genome sequencing and annotation.</title>
        <authorList>
            <consortium name="The Broad Institute Genomics Platform"/>
            <consortium name="The Broad Institute Genome Sequencing Center for Infectious Disease"/>
            <person name="Wu L."/>
            <person name="Ma J."/>
        </authorList>
    </citation>
    <scope>NUCLEOTIDE SEQUENCE [LARGE SCALE GENOMIC DNA]</scope>
    <source>
        <strain evidence="5">CGMCC 1.12151</strain>
    </source>
</reference>
<feature type="signal peptide" evidence="2">
    <location>
        <begin position="1"/>
        <end position="25"/>
    </location>
</feature>
<dbReference type="RefSeq" id="WP_377280098.1">
    <property type="nucleotide sequence ID" value="NZ_JBHSGL010000015.1"/>
</dbReference>
<evidence type="ECO:0000313" key="5">
    <source>
        <dbReference type="Proteomes" id="UP001595932"/>
    </source>
</evidence>
<keyword evidence="1" id="KW-0812">Transmembrane</keyword>
<feature type="domain" description="DUF4397" evidence="3">
    <location>
        <begin position="32"/>
        <end position="148"/>
    </location>
</feature>